<dbReference type="RefSeq" id="WP_126610338.1">
    <property type="nucleotide sequence ID" value="NZ_AP025145.1"/>
</dbReference>
<evidence type="ECO:0000313" key="3">
    <source>
        <dbReference type="Proteomes" id="UP001156690"/>
    </source>
</evidence>
<feature type="chain" id="PRO_5043753020" evidence="1">
    <location>
        <begin position="20"/>
        <end position="113"/>
    </location>
</feature>
<gene>
    <name evidence="2" type="ORF">GCM10007932_28560</name>
</gene>
<dbReference type="AlphaFoldDB" id="A0AAV5NS96"/>
<comment type="caution">
    <text evidence="2">The sequence shown here is derived from an EMBL/GenBank/DDBJ whole genome shotgun (WGS) entry which is preliminary data.</text>
</comment>
<organism evidence="2 3">
    <name type="scientific">Vibrio penaeicida</name>
    <dbReference type="NCBI Taxonomy" id="104609"/>
    <lineage>
        <taxon>Bacteria</taxon>
        <taxon>Pseudomonadati</taxon>
        <taxon>Pseudomonadota</taxon>
        <taxon>Gammaproteobacteria</taxon>
        <taxon>Vibrionales</taxon>
        <taxon>Vibrionaceae</taxon>
        <taxon>Vibrio</taxon>
    </lineage>
</organism>
<evidence type="ECO:0000256" key="1">
    <source>
        <dbReference type="SAM" id="SignalP"/>
    </source>
</evidence>
<protein>
    <submittedName>
        <fullName evidence="2">Uncharacterized protein</fullName>
    </submittedName>
</protein>
<reference evidence="3" key="1">
    <citation type="journal article" date="2019" name="Int. J. Syst. Evol. Microbiol.">
        <title>The Global Catalogue of Microorganisms (GCM) 10K type strain sequencing project: providing services to taxonomists for standard genome sequencing and annotation.</title>
        <authorList>
            <consortium name="The Broad Institute Genomics Platform"/>
            <consortium name="The Broad Institute Genome Sequencing Center for Infectious Disease"/>
            <person name="Wu L."/>
            <person name="Ma J."/>
        </authorList>
    </citation>
    <scope>NUCLEOTIDE SEQUENCE [LARGE SCALE GENOMIC DNA]</scope>
    <source>
        <strain evidence="3">NBRC 15640</strain>
    </source>
</reference>
<evidence type="ECO:0000313" key="2">
    <source>
        <dbReference type="EMBL" id="GLQ73496.1"/>
    </source>
</evidence>
<accession>A0AAV5NS96</accession>
<dbReference type="EMBL" id="BSNX01000031">
    <property type="protein sequence ID" value="GLQ73496.1"/>
    <property type="molecule type" value="Genomic_DNA"/>
</dbReference>
<keyword evidence="3" id="KW-1185">Reference proteome</keyword>
<name>A0AAV5NS96_9VIBR</name>
<keyword evidence="1" id="KW-0732">Signal</keyword>
<dbReference type="Proteomes" id="UP001156690">
    <property type="component" value="Unassembled WGS sequence"/>
</dbReference>
<sequence length="113" mass="12275">MLKKICTVMAVVFSINISAANISGTSTISKLYTYGENTKHNNRIVIVVDSPSAGCDDGYWLDSSDNLGNKNIAAFLLSAFHANSKVYFAAYTDQLWTGSSGKFCKIHSVGLER</sequence>
<feature type="signal peptide" evidence="1">
    <location>
        <begin position="1"/>
        <end position="19"/>
    </location>
</feature>
<proteinExistence type="predicted"/>